<evidence type="ECO:0000256" key="13">
    <source>
        <dbReference type="PIRSR" id="PIRSR602401-1"/>
    </source>
</evidence>
<organism evidence="15 16">
    <name type="scientific">Vitis vinifera</name>
    <name type="common">Grape</name>
    <dbReference type="NCBI Taxonomy" id="29760"/>
    <lineage>
        <taxon>Eukaryota</taxon>
        <taxon>Viridiplantae</taxon>
        <taxon>Streptophyta</taxon>
        <taxon>Embryophyta</taxon>
        <taxon>Tracheophyta</taxon>
        <taxon>Spermatophyta</taxon>
        <taxon>Magnoliopsida</taxon>
        <taxon>eudicotyledons</taxon>
        <taxon>Gunneridae</taxon>
        <taxon>Pentapetalae</taxon>
        <taxon>rosids</taxon>
        <taxon>Vitales</taxon>
        <taxon>Vitaceae</taxon>
        <taxon>Viteae</taxon>
        <taxon>Vitis</taxon>
    </lineage>
</organism>
<dbReference type="GO" id="GO:0033772">
    <property type="term" value="F:flavonoid 3',5'-hydroxylase activity"/>
    <property type="evidence" value="ECO:0007669"/>
    <property type="project" value="UniProtKB-EC"/>
</dbReference>
<dbReference type="OMA" id="TIAMFQE"/>
<dbReference type="eggNOG" id="KOG0156">
    <property type="taxonomic scope" value="Eukaryota"/>
</dbReference>
<dbReference type="GO" id="GO:0020037">
    <property type="term" value="F:heme binding"/>
    <property type="evidence" value="ECO:0007669"/>
    <property type="project" value="InterPro"/>
</dbReference>
<dbReference type="InterPro" id="IPR002401">
    <property type="entry name" value="Cyt_P450_E_grp-I"/>
</dbReference>
<dbReference type="EMBL" id="FN595991">
    <property type="protein sequence ID" value="CBI30128.3"/>
    <property type="molecule type" value="Genomic_DNA"/>
</dbReference>
<accession>D7TIQ2</accession>
<feature type="binding site" description="axial binding residue" evidence="13">
    <location>
        <position position="488"/>
    </location>
    <ligand>
        <name>heme</name>
        <dbReference type="ChEBI" id="CHEBI:30413"/>
    </ligand>
    <ligandPart>
        <name>Fe</name>
        <dbReference type="ChEBI" id="CHEBI:18248"/>
    </ligandPart>
</feature>
<evidence type="ECO:0000313" key="15">
    <source>
        <dbReference type="EMBL" id="CBI30128.3"/>
    </source>
</evidence>
<evidence type="ECO:0000256" key="5">
    <source>
        <dbReference type="ARBA" id="ARBA00022723"/>
    </source>
</evidence>
<comment type="function">
    <text evidence="11">Catalyzes the 3'5'-hydroxylation of naringenin and eriodictyol to form 5,7,3,'4',5'-pentahydroxyflavanone and 3',5'-hydroxylation of dihydrokaempferol and dihydroquercetin to form dihydromyricetin.</text>
</comment>
<dbReference type="PRINTS" id="PR00385">
    <property type="entry name" value="P450"/>
</dbReference>
<dbReference type="InParanoid" id="D7TIQ2"/>
<dbReference type="InterPro" id="IPR001128">
    <property type="entry name" value="Cyt_P450"/>
</dbReference>
<dbReference type="InterPro" id="IPR017972">
    <property type="entry name" value="Cyt_P450_CS"/>
</dbReference>
<gene>
    <name evidence="15" type="ordered locus">VIT_08s0007g05160</name>
</gene>
<keyword evidence="8 13" id="KW-0408">Iron</keyword>
<dbReference type="PRINTS" id="PR00463">
    <property type="entry name" value="EP450I"/>
</dbReference>
<keyword evidence="4 13" id="KW-0349">Heme</keyword>
<comment type="similarity">
    <text evidence="3 14">Belongs to the cytochrome P450 family.</text>
</comment>
<dbReference type="EC" id="1.14.14.81" evidence="12"/>
<evidence type="ECO:0000256" key="11">
    <source>
        <dbReference type="ARBA" id="ARBA00058000"/>
    </source>
</evidence>
<proteinExistence type="inferred from homology"/>
<dbReference type="GO" id="GO:0016491">
    <property type="term" value="F:oxidoreductase activity"/>
    <property type="evidence" value="ECO:0000318"/>
    <property type="project" value="GO_Central"/>
</dbReference>
<evidence type="ECO:0000256" key="10">
    <source>
        <dbReference type="ARBA" id="ARBA00050521"/>
    </source>
</evidence>
<keyword evidence="7 14" id="KW-0560">Oxidoreductase</keyword>
<protein>
    <recommendedName>
        <fullName evidence="12">flavonoid 3',5'-hydroxylase</fullName>
        <ecNumber evidence="12">1.14.14.81</ecNumber>
    </recommendedName>
</protein>
<dbReference type="GO" id="GO:0005506">
    <property type="term" value="F:iron ion binding"/>
    <property type="evidence" value="ECO:0007669"/>
    <property type="project" value="InterPro"/>
</dbReference>
<comment type="cofactor">
    <cofactor evidence="1 13">
        <name>heme</name>
        <dbReference type="ChEBI" id="CHEBI:30413"/>
    </cofactor>
</comment>
<evidence type="ECO:0000256" key="9">
    <source>
        <dbReference type="ARBA" id="ARBA00023033"/>
    </source>
</evidence>
<evidence type="ECO:0000256" key="7">
    <source>
        <dbReference type="ARBA" id="ARBA00023002"/>
    </source>
</evidence>
<name>D7TIQ2_VITVI</name>
<dbReference type="ExpressionAtlas" id="D7TIQ2">
    <property type="expression patterns" value="baseline and differential"/>
</dbReference>
<evidence type="ECO:0000256" key="8">
    <source>
        <dbReference type="ARBA" id="ARBA00023004"/>
    </source>
</evidence>
<dbReference type="FunFam" id="1.10.630.10:FF:000111">
    <property type="entry name" value="Flavonoid 3',5'-hydroxylase 2"/>
    <property type="match status" value="1"/>
</dbReference>
<dbReference type="PaxDb" id="29760-VIT_08s0007g05160.t01"/>
<dbReference type="SMR" id="D7TIQ2"/>
<comment type="pathway">
    <text evidence="2">Pigment biosynthesis; anthocyanin biosynthesis.</text>
</comment>
<reference evidence="16" key="1">
    <citation type="journal article" date="2007" name="Nature">
        <title>The grapevine genome sequence suggests ancestral hexaploidization in major angiosperm phyla.</title>
        <authorList>
            <consortium name="The French-Italian Public Consortium for Grapevine Genome Characterization."/>
            <person name="Jaillon O."/>
            <person name="Aury J.-M."/>
            <person name="Noel B."/>
            <person name="Policriti A."/>
            <person name="Clepet C."/>
            <person name="Casagrande A."/>
            <person name="Choisne N."/>
            <person name="Aubourg S."/>
            <person name="Vitulo N."/>
            <person name="Jubin C."/>
            <person name="Vezzi A."/>
            <person name="Legeai F."/>
            <person name="Hugueney P."/>
            <person name="Dasilva C."/>
            <person name="Horner D."/>
            <person name="Mica E."/>
            <person name="Jublot D."/>
            <person name="Poulain J."/>
            <person name="Bruyere C."/>
            <person name="Billault A."/>
            <person name="Segurens B."/>
            <person name="Gouyvenoux M."/>
            <person name="Ugarte E."/>
            <person name="Cattonaro F."/>
            <person name="Anthouard V."/>
            <person name="Vico V."/>
            <person name="Del Fabbro C."/>
            <person name="Alaux M."/>
            <person name="Di Gaspero G."/>
            <person name="Dumas V."/>
            <person name="Felice N."/>
            <person name="Paillard S."/>
            <person name="Juman I."/>
            <person name="Moroldo M."/>
            <person name="Scalabrin S."/>
            <person name="Canaguier A."/>
            <person name="Le Clainche I."/>
            <person name="Malacrida G."/>
            <person name="Durand E."/>
            <person name="Pesole G."/>
            <person name="Laucou V."/>
            <person name="Chatelet P."/>
            <person name="Merdinoglu D."/>
            <person name="Delledonne M."/>
            <person name="Pezzotti M."/>
            <person name="Lecharny A."/>
            <person name="Scarpelli C."/>
            <person name="Artiguenave F."/>
            <person name="Pe M.E."/>
            <person name="Valle G."/>
            <person name="Morgante M."/>
            <person name="Caboche M."/>
            <person name="Adam-Blondon A.-F."/>
            <person name="Weissenbach J."/>
            <person name="Quetier F."/>
            <person name="Wincker P."/>
        </authorList>
    </citation>
    <scope>NUCLEOTIDE SEQUENCE [LARGE SCALE GENOMIC DNA]</scope>
    <source>
        <strain evidence="16">cv. Pinot noir / PN40024</strain>
    </source>
</reference>
<evidence type="ECO:0000256" key="6">
    <source>
        <dbReference type="ARBA" id="ARBA00022857"/>
    </source>
</evidence>
<dbReference type="Gene3D" id="1.10.630.10">
    <property type="entry name" value="Cytochrome P450"/>
    <property type="match status" value="1"/>
</dbReference>
<keyword evidence="6" id="KW-0521">NADP</keyword>
<evidence type="ECO:0000256" key="2">
    <source>
        <dbReference type="ARBA" id="ARBA00004935"/>
    </source>
</evidence>
<dbReference type="PANTHER" id="PTHR47944">
    <property type="entry name" value="CYTOCHROME P450 98A9"/>
    <property type="match status" value="1"/>
</dbReference>
<dbReference type="STRING" id="29760.D7TIQ2"/>
<dbReference type="AlphaFoldDB" id="D7TIQ2"/>
<dbReference type="InterPro" id="IPR036396">
    <property type="entry name" value="Cyt_P450_sf"/>
</dbReference>
<comment type="catalytic activity">
    <reaction evidence="10">
        <text>a 3',5'-unsubstituted flavanone + 2 reduced [NADPH--hemoprotein reductase] + 2 O2 = a 3',5'-dihydroxyflavanone + 2 oxidized [NADPH--hemoprotein reductase] + 2 H2O + 2 H(+)</text>
        <dbReference type="Rhea" id="RHEA:55448"/>
        <dbReference type="Rhea" id="RHEA-COMP:11964"/>
        <dbReference type="Rhea" id="RHEA-COMP:11965"/>
        <dbReference type="ChEBI" id="CHEBI:15377"/>
        <dbReference type="ChEBI" id="CHEBI:15378"/>
        <dbReference type="ChEBI" id="CHEBI:15379"/>
        <dbReference type="ChEBI" id="CHEBI:48025"/>
        <dbReference type="ChEBI" id="CHEBI:57618"/>
        <dbReference type="ChEBI" id="CHEBI:58210"/>
        <dbReference type="ChEBI" id="CHEBI:138897"/>
        <dbReference type="EC" id="1.14.14.81"/>
    </reaction>
</comment>
<dbReference type="HOGENOM" id="CLU_001570_4_0_1"/>
<dbReference type="Proteomes" id="UP000009183">
    <property type="component" value="Chromosome 8"/>
</dbReference>
<evidence type="ECO:0000313" key="16">
    <source>
        <dbReference type="Proteomes" id="UP000009183"/>
    </source>
</evidence>
<dbReference type="PROSITE" id="PS00086">
    <property type="entry name" value="CYTOCHROME_P450"/>
    <property type="match status" value="1"/>
</dbReference>
<evidence type="ECO:0000256" key="1">
    <source>
        <dbReference type="ARBA" id="ARBA00001971"/>
    </source>
</evidence>
<dbReference type="SUPFAM" id="SSF48264">
    <property type="entry name" value="Cytochrome P450"/>
    <property type="match status" value="1"/>
</dbReference>
<keyword evidence="16" id="KW-1185">Reference proteome</keyword>
<evidence type="ECO:0000256" key="12">
    <source>
        <dbReference type="ARBA" id="ARBA00066564"/>
    </source>
</evidence>
<dbReference type="Pfam" id="PF00067">
    <property type="entry name" value="p450"/>
    <property type="match status" value="1"/>
</dbReference>
<evidence type="ECO:0000256" key="3">
    <source>
        <dbReference type="ARBA" id="ARBA00010617"/>
    </source>
</evidence>
<dbReference type="PANTHER" id="PTHR47944:SF18">
    <property type="entry name" value="FLAVONOID 3'-MONOOXYGENASE"/>
    <property type="match status" value="1"/>
</dbReference>
<evidence type="ECO:0000256" key="4">
    <source>
        <dbReference type="ARBA" id="ARBA00022617"/>
    </source>
</evidence>
<keyword evidence="9 14" id="KW-0503">Monooxygenase</keyword>
<sequence>MIRFISLFLNQFPEHFHLISSYGAFTWSPEQYLTLSNRGMAVDTMVQIDELLFTALVFLVTNFFVKRITSMSRSSRRLPPGPRGWPVVGCLPLLGAMPHVALAQLAQKYGAIMYLKLGTCDVVVASKPDSARAFLKTLDLNFSNRPPNAGATHIAYEAQDFVFADIGPRWNLLRKLTSLHMLGAKSFKDWGAIRGAEIGHMIQAMCELSRRGEPVVVPEMVSCALANIIGQKSLSRRVFETQGSESNDFKEMVVELMRLAGLFNVGDFIPSIAWMDLQGTEGKMKLLHNKFDALLTRMIEEHSATAHERLGNPDILDVVMAEQEYSGGVKLSMVNIKALLLNLFIAGTDTSSGTIEWALAEILKNPTMLKRAHAEMDRVIGKNRLLQESDVPKLPYLEAICKETFRKHPSVPLNIPRVSANACEVDGYYIPEDTRLFVNVWAIGRDPEVWENPLEFKPERFLSEKNARISPWGNDFELLPFGAGRRMCAGIRMGIEVVTYALGTLVHSFDWKLPKGDELNMDEAFGLVLQKAVPLSAMVTPRLHPSAYKAQV</sequence>
<evidence type="ECO:0000256" key="14">
    <source>
        <dbReference type="RuleBase" id="RU000461"/>
    </source>
</evidence>
<keyword evidence="5 13" id="KW-0479">Metal-binding</keyword>